<evidence type="ECO:0000256" key="2">
    <source>
        <dbReference type="ARBA" id="ARBA00003215"/>
    </source>
</evidence>
<evidence type="ECO:0000256" key="10">
    <source>
        <dbReference type="ARBA" id="ARBA00049893"/>
    </source>
</evidence>
<keyword evidence="13" id="KW-1185">Reference proteome</keyword>
<evidence type="ECO:0000313" key="13">
    <source>
        <dbReference type="Proteomes" id="UP000180254"/>
    </source>
</evidence>
<dbReference type="InterPro" id="IPR011324">
    <property type="entry name" value="Cytotoxic_necrot_fac-like_cat"/>
</dbReference>
<evidence type="ECO:0000256" key="7">
    <source>
        <dbReference type="ARBA" id="ARBA00022833"/>
    </source>
</evidence>
<dbReference type="GO" id="GO:0017061">
    <property type="term" value="F:S-methyl-5-thioadenosine phosphorylase activity"/>
    <property type="evidence" value="ECO:0007669"/>
    <property type="project" value="UniProtKB-EC"/>
</dbReference>
<evidence type="ECO:0000256" key="6">
    <source>
        <dbReference type="ARBA" id="ARBA00022801"/>
    </source>
</evidence>
<comment type="function">
    <text evidence="2">Purine nucleoside enzyme that catalyzes the phosphorolysis of adenosine and inosine nucleosides, yielding D-ribose 1-phosphate and the respective free bases, adenine and hypoxanthine. Also catalyzes the phosphorolysis of S-methyl-5'-thioadenosine into adenine and S-methyl-5-thio-alpha-D-ribose 1-phosphate. Also has adenosine deaminase activity.</text>
</comment>
<comment type="catalytic activity">
    <reaction evidence="10">
        <text>S-methyl-5'-thioadenosine + phosphate = 5-(methylsulfanyl)-alpha-D-ribose 1-phosphate + adenine</text>
        <dbReference type="Rhea" id="RHEA:11852"/>
        <dbReference type="ChEBI" id="CHEBI:16708"/>
        <dbReference type="ChEBI" id="CHEBI:17509"/>
        <dbReference type="ChEBI" id="CHEBI:43474"/>
        <dbReference type="ChEBI" id="CHEBI:58533"/>
        <dbReference type="EC" id="2.4.2.28"/>
    </reaction>
    <physiologicalReaction direction="left-to-right" evidence="10">
        <dbReference type="Rhea" id="RHEA:11853"/>
    </physiologicalReaction>
</comment>
<evidence type="ECO:0000313" key="12">
    <source>
        <dbReference type="EMBL" id="OHW63023.1"/>
    </source>
</evidence>
<reference evidence="12 13" key="1">
    <citation type="submission" date="2016-09" db="EMBL/GenBank/DDBJ databases">
        <title>Genome sequence of Eubacterium angustum.</title>
        <authorList>
            <person name="Poehlein A."/>
            <person name="Daniel R."/>
        </authorList>
    </citation>
    <scope>NUCLEOTIDE SEQUENCE [LARGE SCALE GENOMIC DNA]</scope>
    <source>
        <strain evidence="12 13">DSM 1989</strain>
    </source>
</reference>
<dbReference type="GO" id="GO:0016787">
    <property type="term" value="F:hydrolase activity"/>
    <property type="evidence" value="ECO:0007669"/>
    <property type="project" value="UniProtKB-KW"/>
</dbReference>
<evidence type="ECO:0000256" key="8">
    <source>
        <dbReference type="ARBA" id="ARBA00047989"/>
    </source>
</evidence>
<sequence>MKVLRAGEVTVLKFESFEKEICVEHCFTARSGGCSDGEFESLNMGMYTDDKLENVVENYRRVSRDVFCADVTQCVLSKQVHKTEIAVVSKEDMGNGVTKSQKYEEIDGLVTDEREVVLSTVYADCTPLFFVDPEKKVVGVAHAGWRGTVGKIGSKMVEIMASRYGSDRKDILVGIGPTIGSCCYTVKEDVASQFKKAFLDCSKILEQLGEGQYRLNLWEANKASVMESGVPESNIELDSHCTSCNEELFYSYRRDQGKTGRMAAMIKLK</sequence>
<comment type="catalytic activity">
    <reaction evidence="9">
        <text>adenosine + phosphate = alpha-D-ribose 1-phosphate + adenine</text>
        <dbReference type="Rhea" id="RHEA:27642"/>
        <dbReference type="ChEBI" id="CHEBI:16335"/>
        <dbReference type="ChEBI" id="CHEBI:16708"/>
        <dbReference type="ChEBI" id="CHEBI:43474"/>
        <dbReference type="ChEBI" id="CHEBI:57720"/>
        <dbReference type="EC" id="2.4.2.1"/>
    </reaction>
    <physiologicalReaction direction="left-to-right" evidence="9">
        <dbReference type="Rhea" id="RHEA:27643"/>
    </physiologicalReaction>
</comment>
<accession>A0A1S1V8T9</accession>
<keyword evidence="4" id="KW-0808">Transferase</keyword>
<evidence type="ECO:0000256" key="3">
    <source>
        <dbReference type="ARBA" id="ARBA00007353"/>
    </source>
</evidence>
<organism evidence="12 13">
    <name type="scientific">Andreesenia angusta</name>
    <dbReference type="NCBI Taxonomy" id="39480"/>
    <lineage>
        <taxon>Bacteria</taxon>
        <taxon>Bacillati</taxon>
        <taxon>Bacillota</taxon>
        <taxon>Tissierellia</taxon>
        <taxon>Tissierellales</taxon>
        <taxon>Gottschalkiaceae</taxon>
        <taxon>Andreesenia</taxon>
    </lineage>
</organism>
<protein>
    <recommendedName>
        <fullName evidence="11">Purine nucleoside phosphorylase</fullName>
    </recommendedName>
</protein>
<dbReference type="PANTHER" id="PTHR30616:SF2">
    <property type="entry name" value="PURINE NUCLEOSIDE PHOSPHORYLASE LACC1"/>
    <property type="match status" value="1"/>
</dbReference>
<evidence type="ECO:0000256" key="11">
    <source>
        <dbReference type="RuleBase" id="RU361274"/>
    </source>
</evidence>
<dbReference type="RefSeq" id="WP_169817333.1">
    <property type="nucleotide sequence ID" value="NZ_MKIE01000002.1"/>
</dbReference>
<comment type="caution">
    <text evidence="12">The sequence shown here is derived from an EMBL/GenBank/DDBJ whole genome shotgun (WGS) entry which is preliminary data.</text>
</comment>
<dbReference type="NCBIfam" id="TIGR00726">
    <property type="entry name" value="peptidoglycan editing factor PgeF"/>
    <property type="match status" value="1"/>
</dbReference>
<dbReference type="InterPro" id="IPR003730">
    <property type="entry name" value="Cu_polyphenol_OxRdtase"/>
</dbReference>
<keyword evidence="5" id="KW-0479">Metal-binding</keyword>
<dbReference type="Proteomes" id="UP000180254">
    <property type="component" value="Unassembled WGS sequence"/>
</dbReference>
<dbReference type="STRING" id="39480.EUAN_08070"/>
<dbReference type="InterPro" id="IPR038371">
    <property type="entry name" value="Cu_polyphenol_OxRdtase_sf"/>
</dbReference>
<dbReference type="PANTHER" id="PTHR30616">
    <property type="entry name" value="UNCHARACTERIZED PROTEIN YFIH"/>
    <property type="match status" value="1"/>
</dbReference>
<dbReference type="Pfam" id="PF02578">
    <property type="entry name" value="Cu-oxidase_4"/>
    <property type="match status" value="1"/>
</dbReference>
<dbReference type="Gene3D" id="3.60.140.10">
    <property type="entry name" value="CNF1/YfiH-like putative cysteine hydrolases"/>
    <property type="match status" value="1"/>
</dbReference>
<dbReference type="EMBL" id="MKIE01000002">
    <property type="protein sequence ID" value="OHW63023.1"/>
    <property type="molecule type" value="Genomic_DNA"/>
</dbReference>
<keyword evidence="7" id="KW-0862">Zinc</keyword>
<dbReference type="CDD" id="cd16833">
    <property type="entry name" value="YfiH"/>
    <property type="match status" value="1"/>
</dbReference>
<evidence type="ECO:0000256" key="5">
    <source>
        <dbReference type="ARBA" id="ARBA00022723"/>
    </source>
</evidence>
<evidence type="ECO:0000256" key="9">
    <source>
        <dbReference type="ARBA" id="ARBA00048968"/>
    </source>
</evidence>
<evidence type="ECO:0000256" key="1">
    <source>
        <dbReference type="ARBA" id="ARBA00000553"/>
    </source>
</evidence>
<dbReference type="GO" id="GO:0005507">
    <property type="term" value="F:copper ion binding"/>
    <property type="evidence" value="ECO:0007669"/>
    <property type="project" value="TreeGrafter"/>
</dbReference>
<dbReference type="AlphaFoldDB" id="A0A1S1V8T9"/>
<comment type="catalytic activity">
    <reaction evidence="1">
        <text>inosine + phosphate = alpha-D-ribose 1-phosphate + hypoxanthine</text>
        <dbReference type="Rhea" id="RHEA:27646"/>
        <dbReference type="ChEBI" id="CHEBI:17368"/>
        <dbReference type="ChEBI" id="CHEBI:17596"/>
        <dbReference type="ChEBI" id="CHEBI:43474"/>
        <dbReference type="ChEBI" id="CHEBI:57720"/>
        <dbReference type="EC" id="2.4.2.1"/>
    </reaction>
    <physiologicalReaction direction="left-to-right" evidence="1">
        <dbReference type="Rhea" id="RHEA:27647"/>
    </physiologicalReaction>
</comment>
<keyword evidence="6" id="KW-0378">Hydrolase</keyword>
<dbReference type="SUPFAM" id="SSF64438">
    <property type="entry name" value="CNF1/YfiH-like putative cysteine hydrolases"/>
    <property type="match status" value="1"/>
</dbReference>
<proteinExistence type="inferred from homology"/>
<gene>
    <name evidence="12" type="ORF">EUAN_08070</name>
</gene>
<comment type="catalytic activity">
    <reaction evidence="8">
        <text>adenosine + H2O + H(+) = inosine + NH4(+)</text>
        <dbReference type="Rhea" id="RHEA:24408"/>
        <dbReference type="ChEBI" id="CHEBI:15377"/>
        <dbReference type="ChEBI" id="CHEBI:15378"/>
        <dbReference type="ChEBI" id="CHEBI:16335"/>
        <dbReference type="ChEBI" id="CHEBI:17596"/>
        <dbReference type="ChEBI" id="CHEBI:28938"/>
        <dbReference type="EC" id="3.5.4.4"/>
    </reaction>
    <physiologicalReaction direction="left-to-right" evidence="8">
        <dbReference type="Rhea" id="RHEA:24409"/>
    </physiologicalReaction>
</comment>
<name>A0A1S1V8T9_9FIRM</name>
<evidence type="ECO:0000256" key="4">
    <source>
        <dbReference type="ARBA" id="ARBA00022679"/>
    </source>
</evidence>
<comment type="similarity">
    <text evidence="3 11">Belongs to the purine nucleoside phosphorylase YfiH/LACC1 family.</text>
</comment>